<accession>A0A381TUB0</accession>
<dbReference type="InterPro" id="IPR025924">
    <property type="entry name" value="YHYH_dom"/>
</dbReference>
<gene>
    <name evidence="3" type="ORF">METZ01_LOCUS72258</name>
</gene>
<dbReference type="EMBL" id="UINC01005148">
    <property type="protein sequence ID" value="SVA19404.1"/>
    <property type="molecule type" value="Genomic_DNA"/>
</dbReference>
<dbReference type="Pfam" id="PF14240">
    <property type="entry name" value="YHYH"/>
    <property type="match status" value="1"/>
</dbReference>
<reference evidence="3" key="1">
    <citation type="submission" date="2018-05" db="EMBL/GenBank/DDBJ databases">
        <authorList>
            <person name="Lanie J.A."/>
            <person name="Ng W.-L."/>
            <person name="Kazmierczak K.M."/>
            <person name="Andrzejewski T.M."/>
            <person name="Davidsen T.M."/>
            <person name="Wayne K.J."/>
            <person name="Tettelin H."/>
            <person name="Glass J.I."/>
            <person name="Rusch D."/>
            <person name="Podicherti R."/>
            <person name="Tsui H.-C.T."/>
            <person name="Winkler M.E."/>
        </authorList>
    </citation>
    <scope>NUCLEOTIDE SEQUENCE</scope>
</reference>
<name>A0A381TUB0_9ZZZZ</name>
<dbReference type="AlphaFoldDB" id="A0A381TUB0"/>
<proteinExistence type="predicted"/>
<evidence type="ECO:0000313" key="3">
    <source>
        <dbReference type="EMBL" id="SVA19404.1"/>
    </source>
</evidence>
<feature type="region of interest" description="Disordered" evidence="1">
    <location>
        <begin position="294"/>
        <end position="319"/>
    </location>
</feature>
<evidence type="ECO:0000259" key="2">
    <source>
        <dbReference type="Pfam" id="PF14240"/>
    </source>
</evidence>
<sequence length="319" mass="35393">MVLGVTALVFAQPRDRGPRMRKHTVTRAGSVRLVPATKRPQAKNHHSVRIIKGERVLGSNGIPAHLVGAFPNSGNPHTITEQNYDFKIPADPEPAHRVSPVHYDQGTSGPPNRPLGIALNGVLFDPGTAEFWNGDRDANWNYEALGGSIDLGLDDNHAHVQPTGAYHYHGLPTKYLAELGVSRNRHSPQVGWAADGFPIYALYGYKDPRDPRSQVVEMTSSYRLRSGKRPSGKTGPGGKYDGAFLRDYEFANGRGTLDECNGRFCVTPEFPNGTYAYFLTNKWPVVPRYFRGTPAELRSETRGQQGQRRDGRRPPRRGR</sequence>
<evidence type="ECO:0000256" key="1">
    <source>
        <dbReference type="SAM" id="MobiDB-lite"/>
    </source>
</evidence>
<feature type="compositionally biased region" description="Basic and acidic residues" evidence="1">
    <location>
        <begin position="297"/>
        <end position="313"/>
    </location>
</feature>
<organism evidence="3">
    <name type="scientific">marine metagenome</name>
    <dbReference type="NCBI Taxonomy" id="408172"/>
    <lineage>
        <taxon>unclassified sequences</taxon>
        <taxon>metagenomes</taxon>
        <taxon>ecological metagenomes</taxon>
    </lineage>
</organism>
<feature type="domain" description="YHYH" evidence="2">
    <location>
        <begin position="86"/>
        <end position="292"/>
    </location>
</feature>
<protein>
    <recommendedName>
        <fullName evidence="2">YHYH domain-containing protein</fullName>
    </recommendedName>
</protein>